<sequence>MASEGSSTCHAVLRPATRLVEVARQTVPSVSEQHVASHLQSTSQQLSTQLAELRVALNNAQQLNFEMQLTHSEDLIRELDNELIEIGRAAQRGQLTAVPGESFETATSKLTGASRQVLFLFICTGKAVLKND</sequence>
<dbReference type="WBParaSite" id="GPUH_0001930001-mRNA-1">
    <property type="protein sequence ID" value="GPUH_0001930001-mRNA-1"/>
    <property type="gene ID" value="GPUH_0001930001"/>
</dbReference>
<dbReference type="Pfam" id="PF21692">
    <property type="entry name" value="Talin_R4"/>
    <property type="match status" value="1"/>
</dbReference>
<feature type="domain" description="Talin R4" evidence="1">
    <location>
        <begin position="8"/>
        <end position="60"/>
    </location>
</feature>
<dbReference type="GO" id="GO:0005737">
    <property type="term" value="C:cytoplasm"/>
    <property type="evidence" value="ECO:0007669"/>
    <property type="project" value="TreeGrafter"/>
</dbReference>
<proteinExistence type="predicted"/>
<reference evidence="4" key="1">
    <citation type="submission" date="2016-06" db="UniProtKB">
        <authorList>
            <consortium name="WormBaseParasite"/>
        </authorList>
    </citation>
    <scope>IDENTIFICATION</scope>
</reference>
<evidence type="ECO:0000313" key="4">
    <source>
        <dbReference type="WBParaSite" id="GPUH_0001930001-mRNA-1"/>
    </source>
</evidence>
<name>A0A183EE84_9BILA</name>
<dbReference type="PANTHER" id="PTHR19981:SF1">
    <property type="entry name" value="RHEA, ISOFORM B"/>
    <property type="match status" value="1"/>
</dbReference>
<dbReference type="Gene3D" id="1.20.1420.10">
    <property type="entry name" value="Talin, central domain"/>
    <property type="match status" value="1"/>
</dbReference>
<dbReference type="GO" id="GO:0005925">
    <property type="term" value="C:focal adhesion"/>
    <property type="evidence" value="ECO:0007669"/>
    <property type="project" value="TreeGrafter"/>
</dbReference>
<protein>
    <submittedName>
        <fullName evidence="4">t-SNARE coiled-coil homology domain-containing protein</fullName>
    </submittedName>
</protein>
<dbReference type="GO" id="GO:0098609">
    <property type="term" value="P:cell-cell adhesion"/>
    <property type="evidence" value="ECO:0007669"/>
    <property type="project" value="TreeGrafter"/>
</dbReference>
<organism evidence="4">
    <name type="scientific">Gongylonema pulchrum</name>
    <dbReference type="NCBI Taxonomy" id="637853"/>
    <lineage>
        <taxon>Eukaryota</taxon>
        <taxon>Metazoa</taxon>
        <taxon>Ecdysozoa</taxon>
        <taxon>Nematoda</taxon>
        <taxon>Chromadorea</taxon>
        <taxon>Rhabditida</taxon>
        <taxon>Spirurina</taxon>
        <taxon>Spiruromorpha</taxon>
        <taxon>Spiruroidea</taxon>
        <taxon>Gongylonematidae</taxon>
        <taxon>Gongylonema</taxon>
    </lineage>
</organism>
<evidence type="ECO:0000259" key="1">
    <source>
        <dbReference type="Pfam" id="PF21692"/>
    </source>
</evidence>
<keyword evidence="3" id="KW-1185">Reference proteome</keyword>
<evidence type="ECO:0000313" key="2">
    <source>
        <dbReference type="EMBL" id="VDN33505.1"/>
    </source>
</evidence>
<dbReference type="GO" id="GO:0030036">
    <property type="term" value="P:actin cytoskeleton organization"/>
    <property type="evidence" value="ECO:0007669"/>
    <property type="project" value="TreeGrafter"/>
</dbReference>
<dbReference type="InterPro" id="IPR049108">
    <property type="entry name" value="Talin_R4"/>
</dbReference>
<dbReference type="EMBL" id="UYRT01088233">
    <property type="protein sequence ID" value="VDN33505.1"/>
    <property type="molecule type" value="Genomic_DNA"/>
</dbReference>
<dbReference type="Proteomes" id="UP000271098">
    <property type="component" value="Unassembled WGS sequence"/>
</dbReference>
<dbReference type="GO" id="GO:0005178">
    <property type="term" value="F:integrin binding"/>
    <property type="evidence" value="ECO:0007669"/>
    <property type="project" value="TreeGrafter"/>
</dbReference>
<dbReference type="PANTHER" id="PTHR19981">
    <property type="entry name" value="TALIN"/>
    <property type="match status" value="1"/>
</dbReference>
<reference evidence="2 3" key="2">
    <citation type="submission" date="2018-11" db="EMBL/GenBank/DDBJ databases">
        <authorList>
            <consortium name="Pathogen Informatics"/>
        </authorList>
    </citation>
    <scope>NUCLEOTIDE SEQUENCE [LARGE SCALE GENOMIC DNA]</scope>
</reference>
<evidence type="ECO:0000313" key="3">
    <source>
        <dbReference type="Proteomes" id="UP000271098"/>
    </source>
</evidence>
<dbReference type="OrthoDB" id="10262320at2759"/>
<gene>
    <name evidence="2" type="ORF">GPUH_LOCUS19274</name>
</gene>
<dbReference type="AlphaFoldDB" id="A0A183EE84"/>
<dbReference type="GO" id="GO:0005886">
    <property type="term" value="C:plasma membrane"/>
    <property type="evidence" value="ECO:0007669"/>
    <property type="project" value="TreeGrafter"/>
</dbReference>
<accession>A0A183EE84</accession>
<dbReference type="Gene3D" id="1.20.120.230">
    <property type="entry name" value="Alpha-catenin/vinculin-like"/>
    <property type="match status" value="1"/>
</dbReference>